<dbReference type="EMBL" id="CP030041">
    <property type="protein sequence ID" value="AWW28860.1"/>
    <property type="molecule type" value="Genomic_DNA"/>
</dbReference>
<protein>
    <submittedName>
        <fullName evidence="1">Uncharacterized protein</fullName>
    </submittedName>
</protein>
<gene>
    <name evidence="1" type="ORF">DN752_01225</name>
</gene>
<evidence type="ECO:0000313" key="2">
    <source>
        <dbReference type="Proteomes" id="UP000248688"/>
    </source>
</evidence>
<accession>A0A2Z4IDG7</accession>
<proteinExistence type="predicted"/>
<organism evidence="1 2">
    <name type="scientific">Echinicola strongylocentroti</name>
    <dbReference type="NCBI Taxonomy" id="1795355"/>
    <lineage>
        <taxon>Bacteria</taxon>
        <taxon>Pseudomonadati</taxon>
        <taxon>Bacteroidota</taxon>
        <taxon>Cytophagia</taxon>
        <taxon>Cytophagales</taxon>
        <taxon>Cyclobacteriaceae</taxon>
        <taxon>Echinicola</taxon>
    </lineage>
</organism>
<name>A0A2Z4IDG7_9BACT</name>
<dbReference type="Proteomes" id="UP000248688">
    <property type="component" value="Chromosome"/>
</dbReference>
<keyword evidence="2" id="KW-1185">Reference proteome</keyword>
<dbReference type="KEGG" id="est:DN752_01225"/>
<sequence length="69" mass="7894">MLLVIFTIKVKKNHPLKISKVGKIVQTFDFYAINLSSIIILNGTQITRIQLIFADYFLATKSRSHKEGE</sequence>
<reference evidence="1 2" key="1">
    <citation type="submission" date="2018-06" db="EMBL/GenBank/DDBJ databases">
        <title>Echinicola strongylocentroti sp. nov., isolated from a sea urchin Strongylocentrotus intermedius.</title>
        <authorList>
            <person name="Bae S.S."/>
        </authorList>
    </citation>
    <scope>NUCLEOTIDE SEQUENCE [LARGE SCALE GENOMIC DNA]</scope>
    <source>
        <strain evidence="1 2">MEBiC08714</strain>
    </source>
</reference>
<dbReference type="AlphaFoldDB" id="A0A2Z4IDG7"/>
<evidence type="ECO:0000313" key="1">
    <source>
        <dbReference type="EMBL" id="AWW28860.1"/>
    </source>
</evidence>